<evidence type="ECO:0000256" key="5">
    <source>
        <dbReference type="ARBA" id="ARBA00022777"/>
    </source>
</evidence>
<dbReference type="InterPro" id="IPR036850">
    <property type="entry name" value="NDK-like_dom_sf"/>
</dbReference>
<dbReference type="InterPro" id="IPR034907">
    <property type="entry name" value="NDK-like_dom"/>
</dbReference>
<evidence type="ECO:0000313" key="8">
    <source>
        <dbReference type="EMBL" id="KUK85843.1"/>
    </source>
</evidence>
<evidence type="ECO:0000256" key="3">
    <source>
        <dbReference type="ARBA" id="ARBA00012966"/>
    </source>
</evidence>
<evidence type="ECO:0000256" key="6">
    <source>
        <dbReference type="PROSITE-ProRule" id="PRU00706"/>
    </source>
</evidence>
<dbReference type="PROSITE" id="PS51374">
    <property type="entry name" value="NDPK_LIKE"/>
    <property type="match status" value="1"/>
</dbReference>
<comment type="caution">
    <text evidence="6">Lacks conserved residue(s) required for the propagation of feature annotation.</text>
</comment>
<dbReference type="AlphaFoldDB" id="A0A101I088"/>
<comment type="similarity">
    <text evidence="2 6">Belongs to the NDK family.</text>
</comment>
<dbReference type="PATRIC" id="fig|1635277.3.peg.1997"/>
<sequence>MEKTLVLIKPEAIERRLVGEIISRLERVGLRLEEIKLLKPAREIVERHYPDNQNWLRNVGSKTIDTYRRYNLNLRQDLGTEDDLEIGQIIRKWLIEHLTFEPVIALVLSGNHAVEVTRKMVGRTVPLFADLGSIRGDFSTDSPDCSTPEKRVLYNLVHASESVEEAQREIALWFGNQN</sequence>
<dbReference type="PANTHER" id="PTHR11349">
    <property type="entry name" value="NUCLEOSIDE DIPHOSPHATE KINASE"/>
    <property type="match status" value="1"/>
</dbReference>
<evidence type="ECO:0000259" key="7">
    <source>
        <dbReference type="SMART" id="SM00562"/>
    </source>
</evidence>
<accession>A0A101I088</accession>
<comment type="cofactor">
    <cofactor evidence="1">
        <name>Mg(2+)</name>
        <dbReference type="ChEBI" id="CHEBI:18420"/>
    </cofactor>
</comment>
<dbReference type="PROSITE" id="PS01088">
    <property type="entry name" value="CAP_1"/>
    <property type="match status" value="1"/>
</dbReference>
<reference evidence="9" key="1">
    <citation type="journal article" date="2015" name="MBio">
        <title>Genome-Resolved Metagenomic Analysis Reveals Roles for Candidate Phyla and Other Microbial Community Members in Biogeochemical Transformations in Oil Reservoirs.</title>
        <authorList>
            <person name="Hu P."/>
            <person name="Tom L."/>
            <person name="Singh A."/>
            <person name="Thomas B.C."/>
            <person name="Baker B.J."/>
            <person name="Piceno Y.M."/>
            <person name="Andersen G.L."/>
            <person name="Banfield J.F."/>
        </authorList>
    </citation>
    <scope>NUCLEOTIDE SEQUENCE [LARGE SCALE GENOMIC DNA]</scope>
</reference>
<name>A0A101I088_UNCT6</name>
<comment type="caution">
    <text evidence="8">The sequence shown here is derived from an EMBL/GenBank/DDBJ whole genome shotgun (WGS) entry which is preliminary data.</text>
</comment>
<dbReference type="Pfam" id="PF00334">
    <property type="entry name" value="NDK"/>
    <property type="match status" value="2"/>
</dbReference>
<dbReference type="Proteomes" id="UP000053467">
    <property type="component" value="Unassembled WGS sequence"/>
</dbReference>
<evidence type="ECO:0000256" key="4">
    <source>
        <dbReference type="ARBA" id="ARBA00022679"/>
    </source>
</evidence>
<dbReference type="SMART" id="SM00562">
    <property type="entry name" value="NDK"/>
    <property type="match status" value="1"/>
</dbReference>
<gene>
    <name evidence="8" type="ORF">XE03_1863</name>
</gene>
<dbReference type="GO" id="GO:0004550">
    <property type="term" value="F:nucleoside diphosphate kinase activity"/>
    <property type="evidence" value="ECO:0007669"/>
    <property type="project" value="UniProtKB-EC"/>
</dbReference>
<evidence type="ECO:0000256" key="1">
    <source>
        <dbReference type="ARBA" id="ARBA00001946"/>
    </source>
</evidence>
<keyword evidence="4" id="KW-0808">Transferase</keyword>
<evidence type="ECO:0000313" key="9">
    <source>
        <dbReference type="Proteomes" id="UP000053467"/>
    </source>
</evidence>
<keyword evidence="5 8" id="KW-0418">Kinase</keyword>
<dbReference type="EMBL" id="LGGX01000039">
    <property type="protein sequence ID" value="KUK85843.1"/>
    <property type="molecule type" value="Genomic_DNA"/>
</dbReference>
<proteinExistence type="inferred from homology"/>
<organism evidence="8 9">
    <name type="scientific">candidate division TA06 bacterium 34_109</name>
    <dbReference type="NCBI Taxonomy" id="1635277"/>
    <lineage>
        <taxon>Bacteria</taxon>
        <taxon>Bacteria division TA06</taxon>
    </lineage>
</organism>
<dbReference type="InterPro" id="IPR018106">
    <property type="entry name" value="CAP_CS_N"/>
</dbReference>
<dbReference type="EC" id="2.7.4.6" evidence="3"/>
<dbReference type="SUPFAM" id="SSF54919">
    <property type="entry name" value="Nucleoside diphosphate kinase, NDK"/>
    <property type="match status" value="1"/>
</dbReference>
<protein>
    <recommendedName>
        <fullName evidence="3">nucleoside-diphosphate kinase</fullName>
        <ecNumber evidence="3">2.7.4.6</ecNumber>
    </recommendedName>
</protein>
<feature type="domain" description="Nucleoside diphosphate kinase-like" evidence="7">
    <location>
        <begin position="1"/>
        <end position="178"/>
    </location>
</feature>
<evidence type="ECO:0000256" key="2">
    <source>
        <dbReference type="ARBA" id="ARBA00008142"/>
    </source>
</evidence>
<dbReference type="Gene3D" id="3.30.70.141">
    <property type="entry name" value="Nucleoside diphosphate kinase-like domain"/>
    <property type="match status" value="1"/>
</dbReference>